<evidence type="ECO:0000313" key="2">
    <source>
        <dbReference type="Proteomes" id="UP001232536"/>
    </source>
</evidence>
<dbReference type="EMBL" id="JAUQYP010000001">
    <property type="protein sequence ID" value="MDO8107151.1"/>
    <property type="molecule type" value="Genomic_DNA"/>
</dbReference>
<sequence length="133" mass="13515">MGAVEQQLQQLATSFDRYAAQLASGLRSFEGAIALRAARNVPVGAGGRTLAQNGQGRLVGWSLRATGGPVTVAIRDSTQADNGDYLAFVELAAETSETVALGDGVSFVNGLYIVASSTGAGVLQGSVWVGAVS</sequence>
<reference evidence="1 2" key="1">
    <citation type="submission" date="2023-07" db="EMBL/GenBank/DDBJ databases">
        <title>Description of novel actinomycetes strains, isolated from tidal flat sediment.</title>
        <authorList>
            <person name="Lu C."/>
        </authorList>
    </citation>
    <scope>NUCLEOTIDE SEQUENCE [LARGE SCALE GENOMIC DNA]</scope>
    <source>
        <strain evidence="1 2">SYSU T00b441</strain>
    </source>
</reference>
<keyword evidence="2" id="KW-1185">Reference proteome</keyword>
<dbReference type="RefSeq" id="WP_304600785.1">
    <property type="nucleotide sequence ID" value="NZ_JAUQYP010000001.1"/>
</dbReference>
<evidence type="ECO:0000313" key="1">
    <source>
        <dbReference type="EMBL" id="MDO8107151.1"/>
    </source>
</evidence>
<proteinExistence type="predicted"/>
<gene>
    <name evidence="1" type="ORF">Q6348_08070</name>
</gene>
<organism evidence="1 2">
    <name type="scientific">Actinotalea lenta</name>
    <dbReference type="NCBI Taxonomy" id="3064654"/>
    <lineage>
        <taxon>Bacteria</taxon>
        <taxon>Bacillati</taxon>
        <taxon>Actinomycetota</taxon>
        <taxon>Actinomycetes</taxon>
        <taxon>Micrococcales</taxon>
        <taxon>Cellulomonadaceae</taxon>
        <taxon>Actinotalea</taxon>
    </lineage>
</organism>
<dbReference type="Proteomes" id="UP001232536">
    <property type="component" value="Unassembled WGS sequence"/>
</dbReference>
<accession>A0ABT9D9J2</accession>
<comment type="caution">
    <text evidence="1">The sequence shown here is derived from an EMBL/GenBank/DDBJ whole genome shotgun (WGS) entry which is preliminary data.</text>
</comment>
<name>A0ABT9D9J2_9CELL</name>
<protein>
    <submittedName>
        <fullName evidence="1">Uncharacterized protein</fullName>
    </submittedName>
</protein>